<keyword evidence="3" id="KW-0328">Glycosyltransferase</keyword>
<proteinExistence type="inferred from homology"/>
<dbReference type="Proteomes" id="UP000287243">
    <property type="component" value="Chromosome"/>
</dbReference>
<keyword evidence="8" id="KW-1185">Reference proteome</keyword>
<gene>
    <name evidence="7" type="ORF">BU251_04265</name>
</gene>
<comment type="subcellular location">
    <subcellularLocation>
        <location evidence="1">Membrane</location>
    </subcellularLocation>
</comment>
<dbReference type="Pfam" id="PF06925">
    <property type="entry name" value="MGDG_synth"/>
    <property type="match status" value="1"/>
</dbReference>
<evidence type="ECO:0000313" key="7">
    <source>
        <dbReference type="EMBL" id="QAT17002.1"/>
    </source>
</evidence>
<dbReference type="InterPro" id="IPR050519">
    <property type="entry name" value="Glycosyltransf_28_UgtP"/>
</dbReference>
<reference evidence="7 8" key="1">
    <citation type="submission" date="2017-01" db="EMBL/GenBank/DDBJ databases">
        <title>First insights into the biology of 'candidatus Vampirococcus archaeovorus'.</title>
        <authorList>
            <person name="Kizina J."/>
            <person name="Jordan S."/>
            <person name="Stueber K."/>
            <person name="Reinhardt R."/>
            <person name="Harder J."/>
        </authorList>
    </citation>
    <scope>NUCLEOTIDE SEQUENCE [LARGE SCALE GENOMIC DNA]</scope>
    <source>
        <strain evidence="7 8">LiM</strain>
    </source>
</reference>
<dbReference type="InterPro" id="IPR007235">
    <property type="entry name" value="Glyco_trans_28_C"/>
</dbReference>
<evidence type="ECO:0000313" key="8">
    <source>
        <dbReference type="Proteomes" id="UP000287243"/>
    </source>
</evidence>
<evidence type="ECO:0000256" key="2">
    <source>
        <dbReference type="ARBA" id="ARBA00006962"/>
    </source>
</evidence>
<evidence type="ECO:0000259" key="5">
    <source>
        <dbReference type="Pfam" id="PF04101"/>
    </source>
</evidence>
<dbReference type="RefSeq" id="WP_128699643.1">
    <property type="nucleotide sequence ID" value="NZ_CP019384.1"/>
</dbReference>
<sequence>MTVEDSKKILILYATAGSGHKKAAEAIFHKAKSAYRNVHTADVVKYMPFLVRKLYSDGYTFVISHLPWLWAVMYRLSDSPRLSWINVGLRRFMDVMACRSFVRFLLDEDPDIIISTQFLASEIAAYAKIKKRLKARIITVVTDYGVHNFWVNPGTDLYCAAAPSTKDILMKKGISESQIVVTGIPLDEKFLHVDEAAAVRKKLEVKEGVFTVLVATGGIGIGPIAEIADRLKNDAQLLVVCGHNKKLHQALTDMRHPHIKAFGFVDNMQELMRVSDVMVTKAGGLSVTEALNMELPMILFCLLPGQETINANTMQALGAGRIVSGLEAIEKEVLDFKKNEQKLYAFRANCRALARPASTVDIVNLIEAQL</sequence>
<dbReference type="PANTHER" id="PTHR43025:SF3">
    <property type="entry name" value="MONOGALACTOSYLDIACYLGLYCEROL SYNTHASE 1, CHLOROPLASTIC"/>
    <property type="match status" value="1"/>
</dbReference>
<evidence type="ECO:0000256" key="4">
    <source>
        <dbReference type="ARBA" id="ARBA00022679"/>
    </source>
</evidence>
<dbReference type="KEGG" id="vai:BU251_04265"/>
<dbReference type="InterPro" id="IPR009695">
    <property type="entry name" value="Diacylglyc_glucosyltr_N"/>
</dbReference>
<dbReference type="GO" id="GO:0016758">
    <property type="term" value="F:hexosyltransferase activity"/>
    <property type="evidence" value="ECO:0007669"/>
    <property type="project" value="InterPro"/>
</dbReference>
<evidence type="ECO:0000256" key="3">
    <source>
        <dbReference type="ARBA" id="ARBA00022676"/>
    </source>
</evidence>
<name>A0A410P4F1_VELA1</name>
<dbReference type="AlphaFoldDB" id="A0A410P4F1"/>
<dbReference type="PANTHER" id="PTHR43025">
    <property type="entry name" value="MONOGALACTOSYLDIACYLGLYCEROL SYNTHASE"/>
    <property type="match status" value="1"/>
</dbReference>
<feature type="domain" description="Diacylglycerol glucosyltransferase N-terminal" evidence="6">
    <location>
        <begin position="20"/>
        <end position="185"/>
    </location>
</feature>
<feature type="domain" description="Glycosyl transferase family 28 C-terminal" evidence="5">
    <location>
        <begin position="230"/>
        <end position="345"/>
    </location>
</feature>
<comment type="similarity">
    <text evidence="2">Belongs to the glycosyltransferase 28 family.</text>
</comment>
<evidence type="ECO:0000259" key="6">
    <source>
        <dbReference type="Pfam" id="PF06925"/>
    </source>
</evidence>
<protein>
    <submittedName>
        <fullName evidence="7">Monogalactosyldiacylglycerol synthase</fullName>
    </submittedName>
</protein>
<organism evidence="7 8">
    <name type="scientific">Velamenicoccus archaeovorus</name>
    <dbReference type="NCBI Taxonomy" id="1930593"/>
    <lineage>
        <taxon>Bacteria</taxon>
        <taxon>Pseudomonadati</taxon>
        <taxon>Candidatus Omnitrophota</taxon>
        <taxon>Candidatus Velamenicoccus</taxon>
    </lineage>
</organism>
<dbReference type="GO" id="GO:0009247">
    <property type="term" value="P:glycolipid biosynthetic process"/>
    <property type="evidence" value="ECO:0007669"/>
    <property type="project" value="InterPro"/>
</dbReference>
<dbReference type="SUPFAM" id="SSF53756">
    <property type="entry name" value="UDP-Glycosyltransferase/glycogen phosphorylase"/>
    <property type="match status" value="1"/>
</dbReference>
<dbReference type="EMBL" id="CP019384">
    <property type="protein sequence ID" value="QAT17002.1"/>
    <property type="molecule type" value="Genomic_DNA"/>
</dbReference>
<accession>A0A410P4F1</accession>
<dbReference type="Pfam" id="PF04101">
    <property type="entry name" value="Glyco_tran_28_C"/>
    <property type="match status" value="1"/>
</dbReference>
<dbReference type="Gene3D" id="3.40.50.2000">
    <property type="entry name" value="Glycogen Phosphorylase B"/>
    <property type="match status" value="1"/>
</dbReference>
<dbReference type="GO" id="GO:0016020">
    <property type="term" value="C:membrane"/>
    <property type="evidence" value="ECO:0007669"/>
    <property type="project" value="UniProtKB-SubCell"/>
</dbReference>
<keyword evidence="4" id="KW-0808">Transferase</keyword>
<evidence type="ECO:0000256" key="1">
    <source>
        <dbReference type="ARBA" id="ARBA00004370"/>
    </source>
</evidence>
<dbReference type="OrthoDB" id="9810950at2"/>